<reference evidence="4 5" key="2">
    <citation type="submission" date="2018-08" db="EMBL/GenBank/DDBJ databases">
        <title>Aphanomyces genome sequencing and annotation.</title>
        <authorList>
            <person name="Minardi D."/>
            <person name="Oidtmann B."/>
            <person name="Van Der Giezen M."/>
            <person name="Studholme D.J."/>
        </authorList>
    </citation>
    <scope>NUCLEOTIDE SEQUENCE [LARGE SCALE GENOMIC DNA]</scope>
    <source>
        <strain evidence="4 5">NJM0002</strain>
    </source>
</reference>
<protein>
    <recommendedName>
        <fullName evidence="6">Serine protease</fullName>
    </recommendedName>
</protein>
<dbReference type="PANTHER" id="PTHR36234:SF5">
    <property type="entry name" value="LYSYL ENDOPEPTIDASE"/>
    <property type="match status" value="1"/>
</dbReference>
<dbReference type="VEuPathDB" id="FungiDB:H310_09639"/>
<dbReference type="PANTHER" id="PTHR36234">
    <property type="entry name" value="LYSYL ENDOPEPTIDASE"/>
    <property type="match status" value="1"/>
</dbReference>
<dbReference type="STRING" id="157072.A0A024TT09"/>
<dbReference type="Proteomes" id="UP000285060">
    <property type="component" value="Unassembled WGS sequence"/>
</dbReference>
<dbReference type="Pfam" id="PF13365">
    <property type="entry name" value="Trypsin_2"/>
    <property type="match status" value="1"/>
</dbReference>
<evidence type="ECO:0000313" key="5">
    <source>
        <dbReference type="Proteomes" id="UP000285060"/>
    </source>
</evidence>
<dbReference type="InterPro" id="IPR043504">
    <property type="entry name" value="Peptidase_S1_PA_chymotrypsin"/>
</dbReference>
<keyword evidence="2" id="KW-0732">Signal</keyword>
<evidence type="ECO:0008006" key="6">
    <source>
        <dbReference type="Google" id="ProtNLM"/>
    </source>
</evidence>
<sequence>MQVPFHAVVLATLVAVATFAQVIPLAFSVGCDNSTSYPFQRERGCFKPAFTREIDNGGDPFIIVRFSAFNLPRNDYVLLRSLETGATVKLSGAEYHGAFDAPSINGSRLRLELYTRAIPAGGSSSPSTCTGFHVVGYTSVLQSPPTHEAVCGGNVERTQEAACFNHSPIMTARSRAVARLVINKDGVLTGCTGFLLGNEGHFITNNHCIATQSHASKTRFEFMAQTMTCPTKIGDTVCDKQLACPGDVWRGTATFLYTNEKLDYTIVLLDRSVVARYSYLKLRLAGPIVGEPIYSVQHPQAWGKRITDKTAWGKATIQSTNSLEASYLLDTRPMASGSPVLSTTDHSVVALHHGSLTQTTCPNFGIKSDLIANDLESLGLVPDTAFS</sequence>
<accession>A0A024TT09</accession>
<keyword evidence="1" id="KW-0843">Virulence</keyword>
<evidence type="ECO:0000256" key="2">
    <source>
        <dbReference type="SAM" id="SignalP"/>
    </source>
</evidence>
<evidence type="ECO:0000313" key="4">
    <source>
        <dbReference type="EMBL" id="RHY21779.1"/>
    </source>
</evidence>
<dbReference type="EMBL" id="QUSY01002286">
    <property type="protein sequence ID" value="RHY21779.1"/>
    <property type="molecule type" value="Genomic_DNA"/>
</dbReference>
<dbReference type="Gene3D" id="2.40.10.10">
    <property type="entry name" value="Trypsin-like serine proteases"/>
    <property type="match status" value="2"/>
</dbReference>
<feature type="signal peptide" evidence="2">
    <location>
        <begin position="1"/>
        <end position="20"/>
    </location>
</feature>
<feature type="chain" id="PRO_5038289893" description="Serine protease" evidence="2">
    <location>
        <begin position="21"/>
        <end position="387"/>
    </location>
</feature>
<evidence type="ECO:0000256" key="1">
    <source>
        <dbReference type="ARBA" id="ARBA00023026"/>
    </source>
</evidence>
<keyword evidence="5" id="KW-1185">Reference proteome</keyword>
<organism evidence="3">
    <name type="scientific">Aphanomyces invadans</name>
    <dbReference type="NCBI Taxonomy" id="157072"/>
    <lineage>
        <taxon>Eukaryota</taxon>
        <taxon>Sar</taxon>
        <taxon>Stramenopiles</taxon>
        <taxon>Oomycota</taxon>
        <taxon>Saprolegniomycetes</taxon>
        <taxon>Saprolegniales</taxon>
        <taxon>Verrucalvaceae</taxon>
        <taxon>Aphanomyces</taxon>
    </lineage>
</organism>
<dbReference type="RefSeq" id="XP_008873993.1">
    <property type="nucleotide sequence ID" value="XM_008875771.1"/>
</dbReference>
<dbReference type="EMBL" id="KI913973">
    <property type="protein sequence ID" value="ETV97285.1"/>
    <property type="molecule type" value="Genomic_DNA"/>
</dbReference>
<dbReference type="GeneID" id="20086689"/>
<evidence type="ECO:0000313" key="3">
    <source>
        <dbReference type="EMBL" id="ETV97285.1"/>
    </source>
</evidence>
<dbReference type="SUPFAM" id="SSF50494">
    <property type="entry name" value="Trypsin-like serine proteases"/>
    <property type="match status" value="1"/>
</dbReference>
<dbReference type="OrthoDB" id="64924at2759"/>
<reference evidence="3" key="1">
    <citation type="submission" date="2013-12" db="EMBL/GenBank/DDBJ databases">
        <title>The Genome Sequence of Aphanomyces invadans NJM9701.</title>
        <authorList>
            <consortium name="The Broad Institute Genomics Platform"/>
            <person name="Russ C."/>
            <person name="Tyler B."/>
            <person name="van West P."/>
            <person name="Dieguez-Uribeondo J."/>
            <person name="Young S.K."/>
            <person name="Zeng Q."/>
            <person name="Gargeya S."/>
            <person name="Fitzgerald M."/>
            <person name="Abouelleil A."/>
            <person name="Alvarado L."/>
            <person name="Chapman S.B."/>
            <person name="Gainer-Dewar J."/>
            <person name="Goldberg J."/>
            <person name="Griggs A."/>
            <person name="Gujja S."/>
            <person name="Hansen M."/>
            <person name="Howarth C."/>
            <person name="Imamovic A."/>
            <person name="Ireland A."/>
            <person name="Larimer J."/>
            <person name="McCowan C."/>
            <person name="Murphy C."/>
            <person name="Pearson M."/>
            <person name="Poon T.W."/>
            <person name="Priest M."/>
            <person name="Roberts A."/>
            <person name="Saif S."/>
            <person name="Shea T."/>
            <person name="Sykes S."/>
            <person name="Wortman J."/>
            <person name="Nusbaum C."/>
            <person name="Birren B."/>
        </authorList>
    </citation>
    <scope>NUCLEOTIDE SEQUENCE [LARGE SCALE GENOMIC DNA]</scope>
    <source>
        <strain evidence="3">NJM9701</strain>
    </source>
</reference>
<dbReference type="InterPro" id="IPR009003">
    <property type="entry name" value="Peptidase_S1_PA"/>
</dbReference>
<name>A0A024TT09_9STRA</name>
<proteinExistence type="predicted"/>
<dbReference type="AlphaFoldDB" id="A0A024TT09"/>
<gene>
    <name evidence="4" type="ORF">DYB32_009709</name>
    <name evidence="3" type="ORF">H310_09639</name>
</gene>